<dbReference type="OrthoDB" id="63533at2759"/>
<organism evidence="4">
    <name type="scientific">Fonticula alba</name>
    <name type="common">Slime mold</name>
    <dbReference type="NCBI Taxonomy" id="691883"/>
    <lineage>
        <taxon>Eukaryota</taxon>
        <taxon>Rotosphaerida</taxon>
        <taxon>Fonticulaceae</taxon>
        <taxon>Fonticula</taxon>
    </lineage>
</organism>
<evidence type="ECO:0000313" key="5">
    <source>
        <dbReference type="Proteomes" id="UP000030693"/>
    </source>
</evidence>
<evidence type="ECO:0000256" key="2">
    <source>
        <dbReference type="ARBA" id="ARBA00023134"/>
    </source>
</evidence>
<dbReference type="InterPro" id="IPR005225">
    <property type="entry name" value="Small_GTP-bd"/>
</dbReference>
<evidence type="ECO:0000313" key="4">
    <source>
        <dbReference type="EMBL" id="KCV72387.1"/>
    </source>
</evidence>
<dbReference type="SUPFAM" id="SSF52540">
    <property type="entry name" value="P-loop containing nucleoside triphosphate hydrolases"/>
    <property type="match status" value="1"/>
</dbReference>
<dbReference type="OMA" id="AGMQSAY"/>
<reference evidence="4" key="1">
    <citation type="submission" date="2013-04" db="EMBL/GenBank/DDBJ databases">
        <title>The Genome Sequence of Fonticula alba ATCC 38817.</title>
        <authorList>
            <consortium name="The Broad Institute Genomics Platform"/>
            <person name="Russ C."/>
            <person name="Cuomo C."/>
            <person name="Burger G."/>
            <person name="Gray M.W."/>
            <person name="Holland P.W.H."/>
            <person name="King N."/>
            <person name="Lang F.B.F."/>
            <person name="Roger A.J."/>
            <person name="Ruiz-Trillo I."/>
            <person name="Brown M."/>
            <person name="Walker B."/>
            <person name="Young S."/>
            <person name="Zeng Q."/>
            <person name="Gargeya S."/>
            <person name="Fitzgerald M."/>
            <person name="Haas B."/>
            <person name="Abouelleil A."/>
            <person name="Allen A.W."/>
            <person name="Alvarado L."/>
            <person name="Arachchi H.M."/>
            <person name="Berlin A.M."/>
            <person name="Chapman S.B."/>
            <person name="Gainer-Dewar J."/>
            <person name="Goldberg J."/>
            <person name="Griggs A."/>
            <person name="Gujja S."/>
            <person name="Hansen M."/>
            <person name="Howarth C."/>
            <person name="Imamovic A."/>
            <person name="Ireland A."/>
            <person name="Larimer J."/>
            <person name="McCowan C."/>
            <person name="Murphy C."/>
            <person name="Pearson M."/>
            <person name="Poon T.W."/>
            <person name="Priest M."/>
            <person name="Roberts A."/>
            <person name="Saif S."/>
            <person name="Shea T."/>
            <person name="Sisk P."/>
            <person name="Sykes S."/>
            <person name="Wortman J."/>
            <person name="Nusbaum C."/>
            <person name="Birren B."/>
        </authorList>
    </citation>
    <scope>NUCLEOTIDE SEQUENCE [LARGE SCALE GENOMIC DNA]</scope>
    <source>
        <strain evidence="4">ATCC 38817</strain>
    </source>
</reference>
<dbReference type="InterPro" id="IPR050227">
    <property type="entry name" value="Rab"/>
</dbReference>
<accession>A0A058ZFZ0</accession>
<dbReference type="InterPro" id="IPR027417">
    <property type="entry name" value="P-loop_NTPase"/>
</dbReference>
<dbReference type="Pfam" id="PF00071">
    <property type="entry name" value="Ras"/>
    <property type="match status" value="1"/>
</dbReference>
<feature type="region of interest" description="Disordered" evidence="3">
    <location>
        <begin position="77"/>
        <end position="97"/>
    </location>
</feature>
<dbReference type="PROSITE" id="PS51419">
    <property type="entry name" value="RAB"/>
    <property type="match status" value="1"/>
</dbReference>
<keyword evidence="1" id="KW-0547">Nucleotide-binding</keyword>
<keyword evidence="2" id="KW-0342">GTP-binding</keyword>
<dbReference type="eggNOG" id="KOG0092">
    <property type="taxonomic scope" value="Eukaryota"/>
</dbReference>
<dbReference type="GO" id="GO:0003924">
    <property type="term" value="F:GTPase activity"/>
    <property type="evidence" value="ECO:0007669"/>
    <property type="project" value="InterPro"/>
</dbReference>
<dbReference type="STRING" id="691883.A0A058ZFZ0"/>
<dbReference type="GO" id="GO:0005525">
    <property type="term" value="F:GTP binding"/>
    <property type="evidence" value="ECO:0007669"/>
    <property type="project" value="UniProtKB-KW"/>
</dbReference>
<keyword evidence="5" id="KW-1185">Reference proteome</keyword>
<dbReference type="EMBL" id="KB932202">
    <property type="protein sequence ID" value="KCV72387.1"/>
    <property type="molecule type" value="Genomic_DNA"/>
</dbReference>
<evidence type="ECO:0000256" key="1">
    <source>
        <dbReference type="ARBA" id="ARBA00022741"/>
    </source>
</evidence>
<dbReference type="NCBIfam" id="TIGR00231">
    <property type="entry name" value="small_GTP"/>
    <property type="match status" value="1"/>
</dbReference>
<dbReference type="PANTHER" id="PTHR47977">
    <property type="entry name" value="RAS-RELATED PROTEIN RAB"/>
    <property type="match status" value="1"/>
</dbReference>
<dbReference type="Proteomes" id="UP000030693">
    <property type="component" value="Unassembled WGS sequence"/>
</dbReference>
<dbReference type="GeneID" id="20526507"/>
<evidence type="ECO:0000256" key="3">
    <source>
        <dbReference type="SAM" id="MobiDB-lite"/>
    </source>
</evidence>
<dbReference type="AlphaFoldDB" id="A0A058ZFZ0"/>
<dbReference type="PRINTS" id="PR00449">
    <property type="entry name" value="RASTRNSFRMNG"/>
</dbReference>
<sequence>MSATAAPGGQRTAPAGMQSAYKIGILGPTNVGKSSLMLRFVCDTHFEGLPTTVGAAYMSKTLTVDDRTVKLSIWDTAGQEKVRPARSAPRPRPLGAP</sequence>
<dbReference type="SMART" id="SM00175">
    <property type="entry name" value="RAB"/>
    <property type="match status" value="1"/>
</dbReference>
<dbReference type="InterPro" id="IPR001806">
    <property type="entry name" value="Small_GTPase"/>
</dbReference>
<gene>
    <name evidence="4" type="ORF">H696_01782</name>
</gene>
<dbReference type="RefSeq" id="XP_009493965.1">
    <property type="nucleotide sequence ID" value="XM_009495690.1"/>
</dbReference>
<protein>
    <submittedName>
        <fullName evidence="4">Ras-like protein Rab-22A</fullName>
    </submittedName>
</protein>
<dbReference type="Gene3D" id="3.40.50.300">
    <property type="entry name" value="P-loop containing nucleotide triphosphate hydrolases"/>
    <property type="match status" value="1"/>
</dbReference>
<name>A0A058ZFZ0_FONAL</name>
<proteinExistence type="predicted"/>